<evidence type="ECO:0000259" key="1">
    <source>
        <dbReference type="Pfam" id="PF12358"/>
    </source>
</evidence>
<keyword evidence="4" id="KW-1185">Reference proteome</keyword>
<gene>
    <name evidence="3" type="ORF">FD14_GL002530</name>
</gene>
<protein>
    <recommendedName>
        <fullName evidence="5">DUF3644 domain-containing protein</fullName>
    </recommendedName>
</protein>
<dbReference type="Proteomes" id="UP000051442">
    <property type="component" value="Unassembled WGS sequence"/>
</dbReference>
<organism evidence="3 4">
    <name type="scientific">Secundilactobacillus similis DSM 23365 = JCM 2765</name>
    <dbReference type="NCBI Taxonomy" id="1423804"/>
    <lineage>
        <taxon>Bacteria</taxon>
        <taxon>Bacillati</taxon>
        <taxon>Bacillota</taxon>
        <taxon>Bacilli</taxon>
        <taxon>Lactobacillales</taxon>
        <taxon>Lactobacillaceae</taxon>
        <taxon>Secundilactobacillus</taxon>
    </lineage>
</organism>
<dbReference type="Pfam" id="PF12358">
    <property type="entry name" value="DUF3644"/>
    <property type="match status" value="1"/>
</dbReference>
<feature type="domain" description="EC042-2821-like Restriction Endonuclease-like" evidence="2">
    <location>
        <begin position="231"/>
        <end position="327"/>
    </location>
</feature>
<comment type="caution">
    <text evidence="3">The sequence shown here is derived from an EMBL/GenBank/DDBJ whole genome shotgun (WGS) entry which is preliminary data.</text>
</comment>
<evidence type="ECO:0000313" key="3">
    <source>
        <dbReference type="EMBL" id="KRN17806.1"/>
    </source>
</evidence>
<evidence type="ECO:0000313" key="4">
    <source>
        <dbReference type="Proteomes" id="UP000051442"/>
    </source>
</evidence>
<dbReference type="Pfam" id="PF18740">
    <property type="entry name" value="EC042_2821"/>
    <property type="match status" value="1"/>
</dbReference>
<dbReference type="InterPro" id="IPR022104">
    <property type="entry name" value="DUF3644"/>
</dbReference>
<dbReference type="AlphaFoldDB" id="A0A0R2ENK0"/>
<proteinExistence type="predicted"/>
<dbReference type="STRING" id="1423804.FD14_GL002530"/>
<accession>A0A0R2ENK0</accession>
<sequence>MNLLEDLSKRLVNKSVEAFIMGIEIFNKPTIKYRIEGFSFFICNAWELMLKAYLINSKGEQSIYFKNHPDRTISLEETIKKIFTNDKDPLRINLEKIVELRNTSTHFVTEDYESIYAPLFQACVINYANKINELHNIDVTNFIANNFLSLNLRVDKLSDVEIRAKYTPEVAERLIMQRNKIAGEVEEQNESFAIPVKTTFFITKNEKDADLKVQIDNKADPKIQIVKEIKDPNSTHPLTNARVIALVNKRLKKDKILITKKYKDGSQTVKFTTNDFQLFNKFYNIKSKPKYTYHITIGNRYSYSTKVVDFIIEEIKKDPEHIIQNLKTGINIKK</sequence>
<evidence type="ECO:0000259" key="2">
    <source>
        <dbReference type="Pfam" id="PF18740"/>
    </source>
</evidence>
<reference evidence="3 4" key="1">
    <citation type="journal article" date="2015" name="Genome Announc.">
        <title>Expanding the biotechnology potential of lactobacilli through comparative genomics of 213 strains and associated genera.</title>
        <authorList>
            <person name="Sun Z."/>
            <person name="Harris H.M."/>
            <person name="McCann A."/>
            <person name="Guo C."/>
            <person name="Argimon S."/>
            <person name="Zhang W."/>
            <person name="Yang X."/>
            <person name="Jeffery I.B."/>
            <person name="Cooney J.C."/>
            <person name="Kagawa T.F."/>
            <person name="Liu W."/>
            <person name="Song Y."/>
            <person name="Salvetti E."/>
            <person name="Wrobel A."/>
            <person name="Rasinkangas P."/>
            <person name="Parkhill J."/>
            <person name="Rea M.C."/>
            <person name="O'Sullivan O."/>
            <person name="Ritari J."/>
            <person name="Douillard F.P."/>
            <person name="Paul Ross R."/>
            <person name="Yang R."/>
            <person name="Briner A.E."/>
            <person name="Felis G.E."/>
            <person name="de Vos W.M."/>
            <person name="Barrangou R."/>
            <person name="Klaenhammer T.R."/>
            <person name="Caufield P.W."/>
            <person name="Cui Y."/>
            <person name="Zhang H."/>
            <person name="O'Toole P.W."/>
        </authorList>
    </citation>
    <scope>NUCLEOTIDE SEQUENCE [LARGE SCALE GENOMIC DNA]</scope>
    <source>
        <strain evidence="3 4">DSM 23365</strain>
    </source>
</reference>
<name>A0A0R2ENK0_9LACO</name>
<evidence type="ECO:0008006" key="5">
    <source>
        <dbReference type="Google" id="ProtNLM"/>
    </source>
</evidence>
<dbReference type="InterPro" id="IPR049530">
    <property type="entry name" value="EC042_2821"/>
</dbReference>
<dbReference type="EMBL" id="AYZM01000171">
    <property type="protein sequence ID" value="KRN17806.1"/>
    <property type="molecule type" value="Genomic_DNA"/>
</dbReference>
<feature type="domain" description="DUF3644" evidence="1">
    <location>
        <begin position="10"/>
        <end position="183"/>
    </location>
</feature>
<dbReference type="PATRIC" id="fig|1423804.4.peg.2738"/>